<evidence type="ECO:0000259" key="1">
    <source>
        <dbReference type="Pfam" id="PF00723"/>
    </source>
</evidence>
<gene>
    <name evidence="3" type="ORF">ACFP2T_12205</name>
</gene>
<dbReference type="InterPro" id="IPR008928">
    <property type="entry name" value="6-hairpin_glycosidase_sf"/>
</dbReference>
<evidence type="ECO:0000313" key="3">
    <source>
        <dbReference type="EMBL" id="MFC6016966.1"/>
    </source>
</evidence>
<dbReference type="InterPro" id="IPR011613">
    <property type="entry name" value="GH15-like"/>
</dbReference>
<organism evidence="3 4">
    <name type="scientific">Plantactinospora solaniradicis</name>
    <dbReference type="NCBI Taxonomy" id="1723736"/>
    <lineage>
        <taxon>Bacteria</taxon>
        <taxon>Bacillati</taxon>
        <taxon>Actinomycetota</taxon>
        <taxon>Actinomycetes</taxon>
        <taxon>Micromonosporales</taxon>
        <taxon>Micromonosporaceae</taxon>
        <taxon>Plantactinospora</taxon>
    </lineage>
</organism>
<keyword evidence="4" id="KW-1185">Reference proteome</keyword>
<keyword evidence="3" id="KW-0378">Hydrolase</keyword>
<dbReference type="InterPro" id="IPR045582">
    <property type="entry name" value="Trehalase-like_N"/>
</dbReference>
<sequence length="600" mass="65826">MCAGRIDEYGYLADGRSGALVGRDGSVDWWCPSRFDAPSVFGRLLGDDGGHWWIRPAGEYQVERSYLDDTLVLRTVFSTEEGSVAVTDALALDAEARGHDIGRSPPGLFLRLVEGLSGHVPMVMSYAPRFEYGRVRAYLEPHGETSIARATGSTLGMTATVPVQHWETEATASFTVGPGQRETFSLSHSSTYHEREPMPVDVPAVLADTVEGWRSWLATHPYTGLYPDLVRRSALILEGLTYQRSGAVVAAATTSLPVRPEGHDNYDYRYVWLRDFSLTLRVLSVAACPVEAERLFRWIAEAIGDVGIEPIPIVLGVEGERDLSERELGVLTGHVAIGPVLLGNDAWRQRQQDALGQVLDAAWLLRERLEPMPDDVRRLLRSLTEQAADTWRLPDSGIWELRGEERHHVTSKVGCWMALDRAVRFGGVLGSAGDLKRWAAVRDEIRAAVLEQGWNPRVGAITDAFGSDRLDASVLILPLVGFIDAADPRMRATIGRIDQELTTDGLVRRWPGDSAGFVICSFWLVGCLALAGERDRATALFESLTKRSNDLGLFAEQIDLDTGEHLGNLPQAFSHIGLISAAWRLTAAATGRPTPVSTAI</sequence>
<dbReference type="PANTHER" id="PTHR31616:SF10">
    <property type="entry name" value="TREHALASE"/>
    <property type="match status" value="1"/>
</dbReference>
<feature type="domain" description="Trehalase-like N-terminal" evidence="2">
    <location>
        <begin position="4"/>
        <end position="167"/>
    </location>
</feature>
<evidence type="ECO:0000259" key="2">
    <source>
        <dbReference type="Pfam" id="PF19291"/>
    </source>
</evidence>
<comment type="caution">
    <text evidence="3">The sequence shown here is derived from an EMBL/GenBank/DDBJ whole genome shotgun (WGS) entry which is preliminary data.</text>
</comment>
<dbReference type="SUPFAM" id="SSF48208">
    <property type="entry name" value="Six-hairpin glycosidases"/>
    <property type="match status" value="1"/>
</dbReference>
<dbReference type="Gene3D" id="1.50.10.10">
    <property type="match status" value="1"/>
</dbReference>
<reference evidence="4" key="1">
    <citation type="journal article" date="2019" name="Int. J. Syst. Evol. Microbiol.">
        <title>The Global Catalogue of Microorganisms (GCM) 10K type strain sequencing project: providing services to taxonomists for standard genome sequencing and annotation.</title>
        <authorList>
            <consortium name="The Broad Institute Genomics Platform"/>
            <consortium name="The Broad Institute Genome Sequencing Center for Infectious Disease"/>
            <person name="Wu L."/>
            <person name="Ma J."/>
        </authorList>
    </citation>
    <scope>NUCLEOTIDE SEQUENCE [LARGE SCALE GENOMIC DNA]</scope>
    <source>
        <strain evidence="4">ZS-35-S2</strain>
    </source>
</reference>
<dbReference type="EMBL" id="JBHSPR010000008">
    <property type="protein sequence ID" value="MFC6016966.1"/>
    <property type="molecule type" value="Genomic_DNA"/>
</dbReference>
<feature type="domain" description="GH15-like" evidence="1">
    <location>
        <begin position="227"/>
        <end position="583"/>
    </location>
</feature>
<dbReference type="Proteomes" id="UP001596203">
    <property type="component" value="Unassembled WGS sequence"/>
</dbReference>
<dbReference type="GO" id="GO:0016787">
    <property type="term" value="F:hydrolase activity"/>
    <property type="evidence" value="ECO:0007669"/>
    <property type="project" value="UniProtKB-KW"/>
</dbReference>
<dbReference type="PANTHER" id="PTHR31616">
    <property type="entry name" value="TREHALASE"/>
    <property type="match status" value="1"/>
</dbReference>
<dbReference type="RefSeq" id="WP_377420822.1">
    <property type="nucleotide sequence ID" value="NZ_JBHSPR010000008.1"/>
</dbReference>
<protein>
    <submittedName>
        <fullName evidence="3">Glycoside hydrolase family 15 protein</fullName>
    </submittedName>
</protein>
<name>A0ABW1K6S3_9ACTN</name>
<dbReference type="Pfam" id="PF00723">
    <property type="entry name" value="Glyco_hydro_15"/>
    <property type="match status" value="1"/>
</dbReference>
<dbReference type="Pfam" id="PF19291">
    <property type="entry name" value="TREH_N"/>
    <property type="match status" value="1"/>
</dbReference>
<dbReference type="InterPro" id="IPR012341">
    <property type="entry name" value="6hp_glycosidase-like_sf"/>
</dbReference>
<proteinExistence type="predicted"/>
<evidence type="ECO:0000313" key="4">
    <source>
        <dbReference type="Proteomes" id="UP001596203"/>
    </source>
</evidence>
<accession>A0ABW1K6S3</accession>